<organism evidence="7 8">
    <name type="scientific">Kaistia dalseonensis</name>
    <dbReference type="NCBI Taxonomy" id="410840"/>
    <lineage>
        <taxon>Bacteria</taxon>
        <taxon>Pseudomonadati</taxon>
        <taxon>Pseudomonadota</taxon>
        <taxon>Alphaproteobacteria</taxon>
        <taxon>Hyphomicrobiales</taxon>
        <taxon>Kaistiaceae</taxon>
        <taxon>Kaistia</taxon>
    </lineage>
</organism>
<evidence type="ECO:0000256" key="5">
    <source>
        <dbReference type="SAM" id="Phobius"/>
    </source>
</evidence>
<feature type="transmembrane region" description="Helical" evidence="5">
    <location>
        <begin position="69"/>
        <end position="87"/>
    </location>
</feature>
<dbReference type="PANTHER" id="PTHR23514:SF13">
    <property type="entry name" value="INNER MEMBRANE PROTEIN YBJJ"/>
    <property type="match status" value="1"/>
</dbReference>
<dbReference type="InterPro" id="IPR011701">
    <property type="entry name" value="MFS"/>
</dbReference>
<evidence type="ECO:0000313" key="8">
    <source>
        <dbReference type="Proteomes" id="UP001241603"/>
    </source>
</evidence>
<feature type="transmembrane region" description="Helical" evidence="5">
    <location>
        <begin position="268"/>
        <end position="286"/>
    </location>
</feature>
<name>A0ABU0H3A7_9HYPH</name>
<keyword evidence="8" id="KW-1185">Reference proteome</keyword>
<feature type="transmembrane region" description="Helical" evidence="5">
    <location>
        <begin position="235"/>
        <end position="256"/>
    </location>
</feature>
<dbReference type="Pfam" id="PF07690">
    <property type="entry name" value="MFS_1"/>
    <property type="match status" value="1"/>
</dbReference>
<evidence type="ECO:0000259" key="6">
    <source>
        <dbReference type="PROSITE" id="PS50850"/>
    </source>
</evidence>
<dbReference type="InterPro" id="IPR036259">
    <property type="entry name" value="MFS_trans_sf"/>
</dbReference>
<feature type="transmembrane region" description="Helical" evidence="5">
    <location>
        <begin position="43"/>
        <end position="62"/>
    </location>
</feature>
<evidence type="ECO:0000256" key="4">
    <source>
        <dbReference type="ARBA" id="ARBA00023136"/>
    </source>
</evidence>
<dbReference type="Proteomes" id="UP001241603">
    <property type="component" value="Unassembled WGS sequence"/>
</dbReference>
<feature type="transmembrane region" description="Helical" evidence="5">
    <location>
        <begin position="132"/>
        <end position="151"/>
    </location>
</feature>
<dbReference type="Gene3D" id="1.20.1250.20">
    <property type="entry name" value="MFS general substrate transporter like domains"/>
    <property type="match status" value="1"/>
</dbReference>
<dbReference type="CDD" id="cd17393">
    <property type="entry name" value="MFS_MosC_like"/>
    <property type="match status" value="1"/>
</dbReference>
<comment type="subcellular location">
    <subcellularLocation>
        <location evidence="1">Membrane</location>
        <topology evidence="1">Multi-pass membrane protein</topology>
    </subcellularLocation>
</comment>
<dbReference type="PROSITE" id="PS50850">
    <property type="entry name" value="MFS"/>
    <property type="match status" value="1"/>
</dbReference>
<sequence length="388" mass="39667">MRNVRLIMAIFLIQSIAMGSWFPRIPEVQQALGLGPAELAMALLGLPVGVLLSLPFAGGLAARIGARHTIFGGFVLFLAVAPLPALAWNIQTLFLALMLIGIAVSALELGMNVAADAIERMEKRKIMSTCHGFWSLGQMLGSLIGVGFAALTVPVGWSLATVSLIVVLPALALAWALPDLSAGEPAPEAKKKSSFSLPSKALIGLCLFVFGIAMTEGAAADWSAVFLRDVIGSPTAQAGLGYTAFAFAIAAGRFLGDSVTLRHGPVPIARICGLLTMIGIVAIVTSGGAPQAMLGLAILGFGCSVGFPLAVSAAAGLGDRPAAANVAVLSLFALGGFLVGPPMIGFVAEHADLRYGLATLLPALLLSTLLAAGLRPRASVNKLASAKA</sequence>
<evidence type="ECO:0000256" key="1">
    <source>
        <dbReference type="ARBA" id="ARBA00004141"/>
    </source>
</evidence>
<feature type="domain" description="Major facilitator superfamily (MFS) profile" evidence="6">
    <location>
        <begin position="1"/>
        <end position="379"/>
    </location>
</feature>
<evidence type="ECO:0000256" key="2">
    <source>
        <dbReference type="ARBA" id="ARBA00022692"/>
    </source>
</evidence>
<feature type="transmembrane region" description="Helical" evidence="5">
    <location>
        <begin position="93"/>
        <end position="111"/>
    </location>
</feature>
<accession>A0ABU0H3A7</accession>
<feature type="transmembrane region" description="Helical" evidence="5">
    <location>
        <begin position="326"/>
        <end position="347"/>
    </location>
</feature>
<dbReference type="RefSeq" id="WP_266347438.1">
    <property type="nucleotide sequence ID" value="NZ_JAPKNG010000001.1"/>
</dbReference>
<evidence type="ECO:0000313" key="7">
    <source>
        <dbReference type="EMBL" id="MDQ0436542.1"/>
    </source>
</evidence>
<feature type="transmembrane region" description="Helical" evidence="5">
    <location>
        <begin position="157"/>
        <end position="177"/>
    </location>
</feature>
<dbReference type="SUPFAM" id="SSF103473">
    <property type="entry name" value="MFS general substrate transporter"/>
    <property type="match status" value="1"/>
</dbReference>
<keyword evidence="2 5" id="KW-0812">Transmembrane</keyword>
<feature type="transmembrane region" description="Helical" evidence="5">
    <location>
        <begin position="353"/>
        <end position="374"/>
    </location>
</feature>
<keyword evidence="4 5" id="KW-0472">Membrane</keyword>
<keyword evidence="3 5" id="KW-1133">Transmembrane helix</keyword>
<feature type="transmembrane region" description="Helical" evidence="5">
    <location>
        <begin position="292"/>
        <end position="314"/>
    </location>
</feature>
<comment type="caution">
    <text evidence="7">The sequence shown here is derived from an EMBL/GenBank/DDBJ whole genome shotgun (WGS) entry which is preliminary data.</text>
</comment>
<dbReference type="InterPro" id="IPR051788">
    <property type="entry name" value="MFS_Transporter"/>
</dbReference>
<dbReference type="PANTHER" id="PTHR23514">
    <property type="entry name" value="BYPASS OF STOP CODON PROTEIN 6"/>
    <property type="match status" value="1"/>
</dbReference>
<feature type="transmembrane region" description="Helical" evidence="5">
    <location>
        <begin position="197"/>
        <end position="215"/>
    </location>
</feature>
<proteinExistence type="predicted"/>
<dbReference type="InterPro" id="IPR020846">
    <property type="entry name" value="MFS_dom"/>
</dbReference>
<reference evidence="7 8" key="1">
    <citation type="submission" date="2023-07" db="EMBL/GenBank/DDBJ databases">
        <title>Genomic Encyclopedia of Type Strains, Phase IV (KMG-IV): sequencing the most valuable type-strain genomes for metagenomic binning, comparative biology and taxonomic classification.</title>
        <authorList>
            <person name="Goeker M."/>
        </authorList>
    </citation>
    <scope>NUCLEOTIDE SEQUENCE [LARGE SCALE GENOMIC DNA]</scope>
    <source>
        <strain evidence="7 8">B6-8</strain>
    </source>
</reference>
<protein>
    <submittedName>
        <fullName evidence="7">MFS family permease</fullName>
    </submittedName>
</protein>
<dbReference type="EMBL" id="JAUSVO010000001">
    <property type="protein sequence ID" value="MDQ0436542.1"/>
    <property type="molecule type" value="Genomic_DNA"/>
</dbReference>
<evidence type="ECO:0000256" key="3">
    <source>
        <dbReference type="ARBA" id="ARBA00022989"/>
    </source>
</evidence>
<gene>
    <name evidence="7" type="ORF">QO014_000912</name>
</gene>